<evidence type="ECO:0000313" key="20">
    <source>
        <dbReference type="Proteomes" id="UP000223968"/>
    </source>
</evidence>
<dbReference type="OrthoDB" id="412874at2759"/>
<dbReference type="Gene3D" id="2.60.40.2970">
    <property type="match status" value="1"/>
</dbReference>
<evidence type="ECO:0000256" key="17">
    <source>
        <dbReference type="RuleBase" id="RU361126"/>
    </source>
</evidence>
<keyword evidence="7 16" id="KW-0479">Metal-binding</keyword>
<keyword evidence="8 17" id="KW-0732">Signal</keyword>
<dbReference type="SMART" id="SM01351">
    <property type="entry name" value="Aspzincin_M35"/>
    <property type="match status" value="1"/>
</dbReference>
<accession>A0A2B7X0C3</accession>
<keyword evidence="12" id="KW-0865">Zymogen</keyword>
<proteinExistence type="inferred from homology"/>
<dbReference type="GO" id="GO:0046872">
    <property type="term" value="F:metal ion binding"/>
    <property type="evidence" value="ECO:0007669"/>
    <property type="project" value="UniProtKB-KW"/>
</dbReference>
<comment type="similarity">
    <text evidence="3 17">Belongs to the peptidase M35 family.</text>
</comment>
<dbReference type="Proteomes" id="UP000223968">
    <property type="component" value="Unassembled WGS sequence"/>
</dbReference>
<comment type="subcellular location">
    <subcellularLocation>
        <location evidence="2 17">Secreted</location>
    </subcellularLocation>
</comment>
<keyword evidence="13" id="KW-1015">Disulfide bond</keyword>
<evidence type="ECO:0000256" key="12">
    <source>
        <dbReference type="ARBA" id="ARBA00023145"/>
    </source>
</evidence>
<evidence type="ECO:0000256" key="13">
    <source>
        <dbReference type="ARBA" id="ARBA00023157"/>
    </source>
</evidence>
<evidence type="ECO:0000256" key="5">
    <source>
        <dbReference type="ARBA" id="ARBA00022670"/>
    </source>
</evidence>
<evidence type="ECO:0000256" key="11">
    <source>
        <dbReference type="ARBA" id="ARBA00023049"/>
    </source>
</evidence>
<evidence type="ECO:0000256" key="14">
    <source>
        <dbReference type="ARBA" id="ARBA00049968"/>
    </source>
</evidence>
<dbReference type="GO" id="GO:0005576">
    <property type="term" value="C:extracellular region"/>
    <property type="evidence" value="ECO:0007669"/>
    <property type="project" value="UniProtKB-SubCell"/>
</dbReference>
<keyword evidence="11 17" id="KW-0482">Metalloprotease</keyword>
<evidence type="ECO:0000256" key="15">
    <source>
        <dbReference type="PIRSR" id="PIRSR601384-1"/>
    </source>
</evidence>
<evidence type="ECO:0000256" key="8">
    <source>
        <dbReference type="ARBA" id="ARBA00022729"/>
    </source>
</evidence>
<dbReference type="PANTHER" id="PTHR37016">
    <property type="match status" value="1"/>
</dbReference>
<evidence type="ECO:0000256" key="16">
    <source>
        <dbReference type="PIRSR" id="PIRSR601384-2"/>
    </source>
</evidence>
<dbReference type="EC" id="3.4.24.39" evidence="17"/>
<keyword evidence="9 17" id="KW-0378">Hydrolase</keyword>
<comment type="cofactor">
    <cofactor evidence="16 17">
        <name>Zn(2+)</name>
        <dbReference type="ChEBI" id="CHEBI:29105"/>
    </cofactor>
    <text evidence="16 17">Binds 1 zinc ion per subunit.</text>
</comment>
<dbReference type="EMBL" id="PDNB01000161">
    <property type="protein sequence ID" value="PGH02241.1"/>
    <property type="molecule type" value="Genomic_DNA"/>
</dbReference>
<comment type="catalytic activity">
    <reaction evidence="1 17">
        <text>Preferential cleavage of bonds with hydrophobic residues in P1'. Also 3-Asn-|-Gln-4 and 8-Gly-|-Ser-9 bonds in insulin B chain.</text>
        <dbReference type="EC" id="3.4.24.39"/>
    </reaction>
</comment>
<dbReference type="STRING" id="1447875.A0A2B7X0C3"/>
<organism evidence="19 20">
    <name type="scientific">Helicocarpus griseus UAMH5409</name>
    <dbReference type="NCBI Taxonomy" id="1447875"/>
    <lineage>
        <taxon>Eukaryota</taxon>
        <taxon>Fungi</taxon>
        <taxon>Dikarya</taxon>
        <taxon>Ascomycota</taxon>
        <taxon>Pezizomycotina</taxon>
        <taxon>Eurotiomycetes</taxon>
        <taxon>Eurotiomycetidae</taxon>
        <taxon>Onygenales</taxon>
        <taxon>Ajellomycetaceae</taxon>
        <taxon>Helicocarpus</taxon>
    </lineage>
</organism>
<dbReference type="GO" id="GO:0006508">
    <property type="term" value="P:proteolysis"/>
    <property type="evidence" value="ECO:0007669"/>
    <property type="project" value="UniProtKB-KW"/>
</dbReference>
<name>A0A2B7X0C3_9EURO</name>
<dbReference type="GO" id="GO:0004222">
    <property type="term" value="F:metalloendopeptidase activity"/>
    <property type="evidence" value="ECO:0007669"/>
    <property type="project" value="InterPro"/>
</dbReference>
<evidence type="ECO:0000256" key="10">
    <source>
        <dbReference type="ARBA" id="ARBA00022833"/>
    </source>
</evidence>
<dbReference type="AlphaFoldDB" id="A0A2B7X0C3"/>
<protein>
    <recommendedName>
        <fullName evidence="17">Neutral protease 2</fullName>
        <ecNumber evidence="17">3.4.24.39</ecNumber>
    </recommendedName>
    <alternativeName>
        <fullName evidence="17">Deuterolysin</fullName>
    </alternativeName>
</protein>
<feature type="signal peptide" evidence="17">
    <location>
        <begin position="1"/>
        <end position="19"/>
    </location>
</feature>
<sequence length="385" mass="41964">MQLSSVLVAAAALIAPVYSSAIIPIGRRAEGLDVSLASTGNTQVKVSITNTGSEETSVLKVNTFFDESPIKKVNVLKEGAQDEVPFKGIRLSYNPFDLNQDDFQPIAPGQTIDAEFDIAETLDLTEGGNYIVSAEGVLPFSNPECTGITGVIPYKSNEITIHVDGKLAARTETVHAKFERLARRTEIVDSCTPEQKQVVTKALKTAEDLATAASKEALCGDSRKFEQYFRTTGSSVRKDVSERYAAIAKEASSTTSGHTKYHCEDTANACKKGVIAYAVTGKNIVVNCPSYYDMAEVSDGCGGKDQALTIIHEFTHIDEVYSPATTDYTYGLEASISLDADKAIKNADNYNFYAHSVRLNCDPEEYNKNRLPEWFKKLFPNAKTS</sequence>
<comment type="function">
    <text evidence="14 17">Secreted metalloproteinase that allows assimilation of proteinaceous substrates. Shows high activities on basic nuclear substrates such as histone and protamine.</text>
</comment>
<dbReference type="PRINTS" id="PR00768">
    <property type="entry name" value="DEUTEROLYSIN"/>
</dbReference>
<evidence type="ECO:0000256" key="9">
    <source>
        <dbReference type="ARBA" id="ARBA00022801"/>
    </source>
</evidence>
<keyword evidence="4 17" id="KW-0964">Secreted</keyword>
<keyword evidence="20" id="KW-1185">Reference proteome</keyword>
<feature type="binding site" evidence="16">
    <location>
        <position position="316"/>
    </location>
    <ligand>
        <name>Zn(2+)</name>
        <dbReference type="ChEBI" id="CHEBI:29105"/>
        <note>catalytic</note>
    </ligand>
</feature>
<dbReference type="PANTHER" id="PTHR37016:SF3">
    <property type="entry name" value="NEUTRAL PROTEASE 2-RELATED"/>
    <property type="match status" value="1"/>
</dbReference>
<reference evidence="19 20" key="1">
    <citation type="submission" date="2017-10" db="EMBL/GenBank/DDBJ databases">
        <title>Comparative genomics in systemic dimorphic fungi from Ajellomycetaceae.</title>
        <authorList>
            <person name="Munoz J.F."/>
            <person name="Mcewen J.G."/>
            <person name="Clay O.K."/>
            <person name="Cuomo C.A."/>
        </authorList>
    </citation>
    <scope>NUCLEOTIDE SEQUENCE [LARGE SCALE GENOMIC DNA]</scope>
    <source>
        <strain evidence="19 20">UAMH5409</strain>
    </source>
</reference>
<dbReference type="InterPro" id="IPR029463">
    <property type="entry name" value="Lys_MEP"/>
</dbReference>
<evidence type="ECO:0000256" key="6">
    <source>
        <dbReference type="ARBA" id="ARBA00022685"/>
    </source>
</evidence>
<feature type="domain" description="Lysine-specific metallo-endopeptidase" evidence="18">
    <location>
        <begin position="207"/>
        <end position="355"/>
    </location>
</feature>
<keyword evidence="6 17" id="KW-0165">Cleavage on pair of basic residues</keyword>
<comment type="caution">
    <text evidence="19">The sequence shown here is derived from an EMBL/GenBank/DDBJ whole genome shotgun (WGS) entry which is preliminary data.</text>
</comment>
<feature type="binding site" evidence="16">
    <location>
        <position position="312"/>
    </location>
    <ligand>
        <name>Zn(2+)</name>
        <dbReference type="ChEBI" id="CHEBI:29105"/>
        <note>catalytic</note>
    </ligand>
</feature>
<feature type="active site" evidence="15">
    <location>
        <position position="313"/>
    </location>
</feature>
<keyword evidence="5 17" id="KW-0645">Protease</keyword>
<evidence type="ECO:0000256" key="2">
    <source>
        <dbReference type="ARBA" id="ARBA00004613"/>
    </source>
</evidence>
<feature type="binding site" evidence="16">
    <location>
        <position position="327"/>
    </location>
    <ligand>
        <name>Zn(2+)</name>
        <dbReference type="ChEBI" id="CHEBI:29105"/>
        <note>catalytic</note>
    </ligand>
</feature>
<keyword evidence="10 16" id="KW-0862">Zinc</keyword>
<dbReference type="CDD" id="cd11008">
    <property type="entry name" value="M35_deuterolysin_like"/>
    <property type="match status" value="1"/>
</dbReference>
<evidence type="ECO:0000256" key="1">
    <source>
        <dbReference type="ARBA" id="ARBA00001187"/>
    </source>
</evidence>
<evidence type="ECO:0000256" key="3">
    <source>
        <dbReference type="ARBA" id="ARBA00010279"/>
    </source>
</evidence>
<dbReference type="InterPro" id="IPR024079">
    <property type="entry name" value="MetalloPept_cat_dom_sf"/>
</dbReference>
<feature type="chain" id="PRO_5011821517" description="Neutral protease 2" evidence="17">
    <location>
        <begin position="20"/>
        <end position="385"/>
    </location>
</feature>
<gene>
    <name evidence="19" type="ORF">AJ79_07690</name>
</gene>
<evidence type="ECO:0000256" key="4">
    <source>
        <dbReference type="ARBA" id="ARBA00022525"/>
    </source>
</evidence>
<dbReference type="InterPro" id="IPR050414">
    <property type="entry name" value="Fungal_M35_metalloproteases"/>
</dbReference>
<evidence type="ECO:0000259" key="18">
    <source>
        <dbReference type="SMART" id="SM01351"/>
    </source>
</evidence>
<dbReference type="Gene3D" id="3.40.390.10">
    <property type="entry name" value="Collagenase (Catalytic Domain)"/>
    <property type="match status" value="1"/>
</dbReference>
<evidence type="ECO:0000313" key="19">
    <source>
        <dbReference type="EMBL" id="PGH02241.1"/>
    </source>
</evidence>
<dbReference type="SUPFAM" id="SSF55486">
    <property type="entry name" value="Metalloproteases ('zincins'), catalytic domain"/>
    <property type="match status" value="1"/>
</dbReference>
<dbReference type="InterPro" id="IPR001384">
    <property type="entry name" value="Peptidase_M35"/>
</dbReference>
<dbReference type="Pfam" id="PF02102">
    <property type="entry name" value="Peptidase_M35"/>
    <property type="match status" value="1"/>
</dbReference>
<evidence type="ECO:0000256" key="7">
    <source>
        <dbReference type="ARBA" id="ARBA00022723"/>
    </source>
</evidence>